<dbReference type="Pfam" id="PF14397">
    <property type="entry name" value="ATPgrasp_ST"/>
    <property type="match status" value="1"/>
</dbReference>
<comment type="caution">
    <text evidence="2">The sequence shown here is derived from an EMBL/GenBank/DDBJ whole genome shotgun (WGS) entry which is preliminary data.</text>
</comment>
<gene>
    <name evidence="2" type="ORF">AmaxDRAFT_1480</name>
</gene>
<proteinExistence type="predicted"/>
<organism evidence="2 3">
    <name type="scientific">Limnospira maxima CS-328</name>
    <dbReference type="NCBI Taxonomy" id="513049"/>
    <lineage>
        <taxon>Bacteria</taxon>
        <taxon>Bacillati</taxon>
        <taxon>Cyanobacteriota</taxon>
        <taxon>Cyanophyceae</taxon>
        <taxon>Oscillatoriophycideae</taxon>
        <taxon>Oscillatoriales</taxon>
        <taxon>Sirenicapillariaceae</taxon>
        <taxon>Limnospira</taxon>
    </lineage>
</organism>
<dbReference type="EMBL" id="ABYK01000008">
    <property type="protein sequence ID" value="EDZ95790.1"/>
    <property type="molecule type" value="Genomic_DNA"/>
</dbReference>
<feature type="domain" description="Alpha-L-glutamate ligase-related protein ATP-grasp" evidence="1">
    <location>
        <begin position="82"/>
        <end position="335"/>
    </location>
</feature>
<dbReference type="SUPFAM" id="SSF56059">
    <property type="entry name" value="Glutathione synthetase ATP-binding domain-like"/>
    <property type="match status" value="1"/>
</dbReference>
<sequence>MNRMLFRYKSRIRNTIYHIKVANWKTIYRYNRMLTGRKYMLPYWKLICCSWQHGVSFENFYELHFYQKTKQERKQYITASLRHELTRQVNENDEVHILKNKAHFANKFHDLLGRKIYFYYDLESHERNSPPPKLVVKNIYGQAGQGVFFLELFDTYEHLLSYIARNFPNTDEYIFEEFILQHRKLKNLNPSSVNTLRIVTFYDDKTNSVDVWGCYLRMGVDAKTDNLATGGIAAAVSEDGTVKTPAVAKDPFLNSFSYHPVTKEQIVGFEVPFYKEAINLVVEASKRVPRVRSIGWDVAITDNGPCLIEGNDNWGMTLFQIPCGYGLRSLANRVCDMKIVYD</sequence>
<accession>B5VY88</accession>
<protein>
    <submittedName>
        <fullName evidence="2">Putative hexapeptide transferase family protein</fullName>
    </submittedName>
</protein>
<reference evidence="2 3" key="1">
    <citation type="journal article" date="2011" name="Appl. Environ. Microbiol.">
        <title>Contribution of a Sodium Ion Gradient to Energy Conservation during Fermentation in the Cyanobacterium Arthrospira (Spirulina) maxima CS-328.</title>
        <authorList>
            <person name="Carrieri D."/>
            <person name="Ananyev G."/>
            <person name="Lenz O."/>
            <person name="Bryant D.A."/>
            <person name="Dismukes G.C."/>
        </authorList>
    </citation>
    <scope>NUCLEOTIDE SEQUENCE [LARGE SCALE GENOMIC DNA]</scope>
    <source>
        <strain evidence="2 3">CS-328</strain>
    </source>
</reference>
<evidence type="ECO:0000259" key="1">
    <source>
        <dbReference type="Pfam" id="PF14397"/>
    </source>
</evidence>
<dbReference type="GO" id="GO:0016740">
    <property type="term" value="F:transferase activity"/>
    <property type="evidence" value="ECO:0007669"/>
    <property type="project" value="UniProtKB-KW"/>
</dbReference>
<keyword evidence="3" id="KW-1185">Reference proteome</keyword>
<dbReference type="InterPro" id="IPR039523">
    <property type="entry name" value="RimK-rel_E_lig_ATP-grasp"/>
</dbReference>
<keyword evidence="2" id="KW-0808">Transferase</keyword>
<evidence type="ECO:0000313" key="3">
    <source>
        <dbReference type="Proteomes" id="UP000004061"/>
    </source>
</evidence>
<dbReference type="AlphaFoldDB" id="B5VY88"/>
<dbReference type="Proteomes" id="UP000004061">
    <property type="component" value="Unassembled WGS sequence"/>
</dbReference>
<name>B5VY88_LIMMA</name>
<evidence type="ECO:0000313" key="2">
    <source>
        <dbReference type="EMBL" id="EDZ95790.1"/>
    </source>
</evidence>